<organism evidence="3 4">
    <name type="scientific">Pelomicrobium methylotrophicum</name>
    <dbReference type="NCBI Taxonomy" id="2602750"/>
    <lineage>
        <taxon>Bacteria</taxon>
        <taxon>Pseudomonadati</taxon>
        <taxon>Pseudomonadota</taxon>
        <taxon>Hydrogenophilia</taxon>
        <taxon>Hydrogenophilia incertae sedis</taxon>
        <taxon>Pelomicrobium</taxon>
    </lineage>
</organism>
<evidence type="ECO:0000313" key="3">
    <source>
        <dbReference type="EMBL" id="TXF13031.1"/>
    </source>
</evidence>
<dbReference type="AlphaFoldDB" id="A0A5C7EKD2"/>
<dbReference type="GO" id="GO:0016740">
    <property type="term" value="F:transferase activity"/>
    <property type="evidence" value="ECO:0007669"/>
    <property type="project" value="UniProtKB-KW"/>
</dbReference>
<dbReference type="PROSITE" id="PS51278">
    <property type="entry name" value="GATASE_TYPE_2"/>
    <property type="match status" value="1"/>
</dbReference>
<proteinExistence type="predicted"/>
<dbReference type="FunCoup" id="A0A5C7EKD2">
    <property type="interactions" value="26"/>
</dbReference>
<accession>A0A5C7EKD2</accession>
<keyword evidence="1 3" id="KW-0315">Glutamine amidotransferase</keyword>
<reference evidence="3 4" key="1">
    <citation type="submission" date="2019-08" db="EMBL/GenBank/DDBJ databases">
        <title>Pelomicrobium methylotrophicum gen. nov., sp. nov. a moderately thermophilic, facultatively anaerobic, lithoautotrophic and methylotrophic bacterium isolated from a terrestrial mud volcano.</title>
        <authorList>
            <person name="Slobodkina G.B."/>
            <person name="Merkel A.Y."/>
            <person name="Slobodkin A.I."/>
        </authorList>
    </citation>
    <scope>NUCLEOTIDE SEQUENCE [LARGE SCALE GENOMIC DNA]</scope>
    <source>
        <strain evidence="3 4">SM250</strain>
    </source>
</reference>
<comment type="caution">
    <text evidence="3">The sequence shown here is derived from an EMBL/GenBank/DDBJ whole genome shotgun (WGS) entry which is preliminary data.</text>
</comment>
<dbReference type="CDD" id="cd01908">
    <property type="entry name" value="YafJ"/>
    <property type="match status" value="1"/>
</dbReference>
<dbReference type="Proteomes" id="UP000321201">
    <property type="component" value="Unassembled WGS sequence"/>
</dbReference>
<dbReference type="PANTHER" id="PTHR42824">
    <property type="entry name" value="GLUTAMINE AMIDOTRANSFERASE"/>
    <property type="match status" value="1"/>
</dbReference>
<dbReference type="EMBL" id="VPFL01000003">
    <property type="protein sequence ID" value="TXF13031.1"/>
    <property type="molecule type" value="Genomic_DNA"/>
</dbReference>
<feature type="domain" description="Glutamine amidotransferase type-2" evidence="2">
    <location>
        <begin position="2"/>
        <end position="251"/>
    </location>
</feature>
<evidence type="ECO:0000313" key="4">
    <source>
        <dbReference type="Proteomes" id="UP000321201"/>
    </source>
</evidence>
<evidence type="ECO:0000256" key="1">
    <source>
        <dbReference type="ARBA" id="ARBA00022962"/>
    </source>
</evidence>
<dbReference type="Pfam" id="PF13230">
    <property type="entry name" value="GATase_4"/>
    <property type="match status" value="1"/>
</dbReference>
<evidence type="ECO:0000259" key="2">
    <source>
        <dbReference type="PROSITE" id="PS51278"/>
    </source>
</evidence>
<dbReference type="SUPFAM" id="SSF56235">
    <property type="entry name" value="N-terminal nucleophile aminohydrolases (Ntn hydrolases)"/>
    <property type="match status" value="1"/>
</dbReference>
<dbReference type="InterPro" id="IPR026869">
    <property type="entry name" value="EgtC-like"/>
</dbReference>
<sequence length="256" mass="29103">MCQLLGMNANVPTDICFSFEGFHHRGGRTDHHRDGWGVAFFEGPGVRLFIDSRATIESPIADFVRKYPIHSLNVIAHIRRATRGPVALVNTHPFMRELWGRYWVFAHNGTLEAFEPRLEGRYRPVGQTDSEMAFCWVLENLRRLFPRGQPELSDLYEALQDAAREVSEFGVFNFLLSNGDYLFAHCSDHLAYIVRKAPFGEAHLVDEDVTVDFSALAGPDDRVSVIATRPLTDNEVWTTFRPGELKVFHNGEPVPM</sequence>
<name>A0A5C7EKD2_9PROT</name>
<gene>
    <name evidence="3" type="ORF">FR698_02845</name>
</gene>
<protein>
    <submittedName>
        <fullName evidence="3">Class II glutamine amidotransferase</fullName>
    </submittedName>
</protein>
<keyword evidence="4" id="KW-1185">Reference proteome</keyword>
<dbReference type="Gene3D" id="3.60.20.10">
    <property type="entry name" value="Glutamine Phosphoribosylpyrophosphate, subunit 1, domain 1"/>
    <property type="match status" value="1"/>
</dbReference>
<keyword evidence="3" id="KW-0808">Transferase</keyword>
<dbReference type="InterPro" id="IPR017932">
    <property type="entry name" value="GATase_2_dom"/>
</dbReference>
<dbReference type="InParanoid" id="A0A5C7EKD2"/>
<dbReference type="OrthoDB" id="321954at2"/>
<dbReference type="PANTHER" id="PTHR42824:SF1">
    <property type="entry name" value="GLUTAMINE AMIDOTRANSFERASE YAFJ-RELATED"/>
    <property type="match status" value="1"/>
</dbReference>
<dbReference type="RefSeq" id="WP_147798675.1">
    <property type="nucleotide sequence ID" value="NZ_VPFL01000003.1"/>
</dbReference>
<dbReference type="InterPro" id="IPR029055">
    <property type="entry name" value="Ntn_hydrolases_N"/>
</dbReference>